<dbReference type="Pfam" id="PF04844">
    <property type="entry name" value="Ovate"/>
    <property type="match status" value="1"/>
</dbReference>
<evidence type="ECO:0000256" key="3">
    <source>
        <dbReference type="ARBA" id="ARBA00023015"/>
    </source>
</evidence>
<keyword evidence="5" id="KW-0539">Nucleus</keyword>
<dbReference type="InterPro" id="IPR044686">
    <property type="entry name" value="OFP17"/>
</dbReference>
<keyword evidence="2" id="KW-0678">Repressor</keyword>
<evidence type="ECO:0000256" key="6">
    <source>
        <dbReference type="SAM" id="MobiDB-lite"/>
    </source>
</evidence>
<comment type="subcellular location">
    <subcellularLocation>
        <location evidence="1">Nucleus</location>
    </subcellularLocation>
</comment>
<accession>D5AE90</accession>
<keyword evidence="3" id="KW-0805">Transcription regulation</keyword>
<dbReference type="PROSITE" id="PS51754">
    <property type="entry name" value="OVATE"/>
    <property type="match status" value="1"/>
</dbReference>
<feature type="compositionally biased region" description="Polar residues" evidence="6">
    <location>
        <begin position="142"/>
        <end position="154"/>
    </location>
</feature>
<keyword evidence="4" id="KW-0804">Transcription</keyword>
<feature type="domain" description="OVATE" evidence="7">
    <location>
        <begin position="175"/>
        <end position="238"/>
    </location>
</feature>
<evidence type="ECO:0000313" key="8">
    <source>
        <dbReference type="EMBL" id="ADE77859.1"/>
    </source>
</evidence>
<dbReference type="AlphaFoldDB" id="D5AE90"/>
<evidence type="ECO:0000256" key="4">
    <source>
        <dbReference type="ARBA" id="ARBA00023163"/>
    </source>
</evidence>
<reference evidence="8" key="1">
    <citation type="submission" date="2010-04" db="EMBL/GenBank/DDBJ databases">
        <authorList>
            <person name="Reid K.E."/>
            <person name="Liao N."/>
            <person name="Chan S."/>
            <person name="Docking R."/>
            <person name="Taylor G."/>
            <person name="Moore R."/>
            <person name="Mayo M."/>
            <person name="Munro S."/>
            <person name="King J."/>
            <person name="Yanchuk A."/>
            <person name="Holt R."/>
            <person name="Jones S."/>
            <person name="Marra M."/>
            <person name="Ritland C.E."/>
            <person name="Ritland K."/>
            <person name="Bohlmann J."/>
        </authorList>
    </citation>
    <scope>NUCLEOTIDE SEQUENCE</scope>
    <source>
        <tissue evidence="8">Bud</tissue>
    </source>
</reference>
<dbReference type="EMBL" id="BT124621">
    <property type="protein sequence ID" value="ADE77859.1"/>
    <property type="molecule type" value="mRNA"/>
</dbReference>
<evidence type="ECO:0000256" key="5">
    <source>
        <dbReference type="ARBA" id="ARBA00023242"/>
    </source>
</evidence>
<protein>
    <recommendedName>
        <fullName evidence="7">OVATE domain-containing protein</fullName>
    </recommendedName>
</protein>
<name>D5AE90_PICSI</name>
<dbReference type="GO" id="GO:0005634">
    <property type="term" value="C:nucleus"/>
    <property type="evidence" value="ECO:0007669"/>
    <property type="project" value="UniProtKB-SubCell"/>
</dbReference>
<evidence type="ECO:0000256" key="1">
    <source>
        <dbReference type="ARBA" id="ARBA00004123"/>
    </source>
</evidence>
<feature type="region of interest" description="Disordered" evidence="6">
    <location>
        <begin position="123"/>
        <end position="154"/>
    </location>
</feature>
<sequence>MREKNLKMIRSQGWSSKISPRDLNALPLSCFSLPRFVSCTNSADIKSLQADSLAEDDNSAPLQYEKLAIPPEDLSGQLQSNGELRLKKKPWISRIGRLCQSTAVLPNSRVKIKIKKAQSLDMEAADQDGKINASDSDKHSGIRNNTPVTPASSLKESISTMEFEKRESGREHRVVRSRPVDVDNACKQFRKCLIEMVAEDKNVRDLMDVEELLYCYQNLTCPVYRDLVSHFYAEICSDIFLPSASSSFDDEENLSGSSVF</sequence>
<dbReference type="GO" id="GO:0045892">
    <property type="term" value="P:negative regulation of DNA-templated transcription"/>
    <property type="evidence" value="ECO:0007669"/>
    <property type="project" value="InterPro"/>
</dbReference>
<proteinExistence type="evidence at transcript level"/>
<dbReference type="PANTHER" id="PTHR34042:SF1">
    <property type="entry name" value="TRANSCRIPTION REPRESSOR OFP17"/>
    <property type="match status" value="1"/>
</dbReference>
<evidence type="ECO:0000256" key="2">
    <source>
        <dbReference type="ARBA" id="ARBA00022491"/>
    </source>
</evidence>
<organism evidence="8">
    <name type="scientific">Picea sitchensis</name>
    <name type="common">Sitka spruce</name>
    <name type="synonym">Pinus sitchensis</name>
    <dbReference type="NCBI Taxonomy" id="3332"/>
    <lineage>
        <taxon>Eukaryota</taxon>
        <taxon>Viridiplantae</taxon>
        <taxon>Streptophyta</taxon>
        <taxon>Embryophyta</taxon>
        <taxon>Tracheophyta</taxon>
        <taxon>Spermatophyta</taxon>
        <taxon>Pinopsida</taxon>
        <taxon>Pinidae</taxon>
        <taxon>Conifers I</taxon>
        <taxon>Pinales</taxon>
        <taxon>Pinaceae</taxon>
        <taxon>Picea</taxon>
    </lineage>
</organism>
<dbReference type="InterPro" id="IPR006458">
    <property type="entry name" value="Ovate_C"/>
</dbReference>
<dbReference type="PANTHER" id="PTHR34042">
    <property type="entry name" value="TRANSCRIPTION REPRESSOR OFP17"/>
    <property type="match status" value="1"/>
</dbReference>
<evidence type="ECO:0000259" key="7">
    <source>
        <dbReference type="PROSITE" id="PS51754"/>
    </source>
</evidence>